<evidence type="ECO:0000256" key="4">
    <source>
        <dbReference type="ARBA" id="ARBA00022833"/>
    </source>
</evidence>
<dbReference type="SUPFAM" id="SSF51556">
    <property type="entry name" value="Metallo-dependent hydrolases"/>
    <property type="match status" value="1"/>
</dbReference>
<dbReference type="PANTHER" id="PTHR11271">
    <property type="entry name" value="GUANINE DEAMINASE"/>
    <property type="match status" value="1"/>
</dbReference>
<dbReference type="GO" id="GO:0005829">
    <property type="term" value="C:cytosol"/>
    <property type="evidence" value="ECO:0007669"/>
    <property type="project" value="TreeGrafter"/>
</dbReference>
<dbReference type="SUPFAM" id="SSF51338">
    <property type="entry name" value="Composite domain of metallo-dependent hydrolases"/>
    <property type="match status" value="1"/>
</dbReference>
<evidence type="ECO:0000259" key="6">
    <source>
        <dbReference type="Pfam" id="PF01979"/>
    </source>
</evidence>
<keyword evidence="8" id="KW-1185">Reference proteome</keyword>
<accession>A0AAJ0BIS5</accession>
<keyword evidence="4" id="KW-0862">Zinc</keyword>
<evidence type="ECO:0000256" key="2">
    <source>
        <dbReference type="ARBA" id="ARBA00022723"/>
    </source>
</evidence>
<keyword evidence="2" id="KW-0479">Metal-binding</keyword>
<evidence type="ECO:0000256" key="1">
    <source>
        <dbReference type="ARBA" id="ARBA00001947"/>
    </source>
</evidence>
<dbReference type="InterPro" id="IPR032466">
    <property type="entry name" value="Metal_Hydrolase"/>
</dbReference>
<dbReference type="PANTHER" id="PTHR11271:SF37">
    <property type="entry name" value="FAMILY PROTEIN, PUTATIVE (AFU_ORTHOLOGUE AFUA_4G00460)-RELATED"/>
    <property type="match status" value="1"/>
</dbReference>
<organism evidence="7 8">
    <name type="scientific">Echria macrotheca</name>
    <dbReference type="NCBI Taxonomy" id="438768"/>
    <lineage>
        <taxon>Eukaryota</taxon>
        <taxon>Fungi</taxon>
        <taxon>Dikarya</taxon>
        <taxon>Ascomycota</taxon>
        <taxon>Pezizomycotina</taxon>
        <taxon>Sordariomycetes</taxon>
        <taxon>Sordariomycetidae</taxon>
        <taxon>Sordariales</taxon>
        <taxon>Schizotheciaceae</taxon>
        <taxon>Echria</taxon>
    </lineage>
</organism>
<feature type="signal peptide" evidence="5">
    <location>
        <begin position="1"/>
        <end position="18"/>
    </location>
</feature>
<keyword evidence="5" id="KW-0732">Signal</keyword>
<protein>
    <recommendedName>
        <fullName evidence="6">Amidohydrolase-related domain-containing protein</fullName>
    </recommendedName>
</protein>
<dbReference type="GO" id="GO:0046872">
    <property type="term" value="F:metal ion binding"/>
    <property type="evidence" value="ECO:0007669"/>
    <property type="project" value="UniProtKB-KW"/>
</dbReference>
<dbReference type="Pfam" id="PF01979">
    <property type="entry name" value="Amidohydro_1"/>
    <property type="match status" value="1"/>
</dbReference>
<evidence type="ECO:0000313" key="8">
    <source>
        <dbReference type="Proteomes" id="UP001239445"/>
    </source>
</evidence>
<evidence type="ECO:0000256" key="5">
    <source>
        <dbReference type="SAM" id="SignalP"/>
    </source>
</evidence>
<feature type="chain" id="PRO_5042476600" description="Amidohydrolase-related domain-containing protein" evidence="5">
    <location>
        <begin position="19"/>
        <end position="632"/>
    </location>
</feature>
<dbReference type="InterPro" id="IPR006680">
    <property type="entry name" value="Amidohydro-rel"/>
</dbReference>
<evidence type="ECO:0000256" key="3">
    <source>
        <dbReference type="ARBA" id="ARBA00022801"/>
    </source>
</evidence>
<feature type="domain" description="Amidohydrolase-related" evidence="6">
    <location>
        <begin position="78"/>
        <end position="438"/>
    </location>
</feature>
<dbReference type="AlphaFoldDB" id="A0AAJ0BIS5"/>
<dbReference type="InterPro" id="IPR051607">
    <property type="entry name" value="Metallo-dep_hydrolases"/>
</dbReference>
<name>A0AAJ0BIS5_9PEZI</name>
<gene>
    <name evidence="7" type="ORF">QBC47DRAFT_457348</name>
</gene>
<dbReference type="Gene3D" id="2.30.40.10">
    <property type="entry name" value="Urease, subunit C, domain 1"/>
    <property type="match status" value="1"/>
</dbReference>
<dbReference type="InterPro" id="IPR011059">
    <property type="entry name" value="Metal-dep_hydrolase_composite"/>
</dbReference>
<dbReference type="EMBL" id="MU839828">
    <property type="protein sequence ID" value="KAK1758986.1"/>
    <property type="molecule type" value="Genomic_DNA"/>
</dbReference>
<dbReference type="Proteomes" id="UP001239445">
    <property type="component" value="Unassembled WGS sequence"/>
</dbReference>
<dbReference type="GO" id="GO:0019239">
    <property type="term" value="F:deaminase activity"/>
    <property type="evidence" value="ECO:0007669"/>
    <property type="project" value="TreeGrafter"/>
</dbReference>
<evidence type="ECO:0000313" key="7">
    <source>
        <dbReference type="EMBL" id="KAK1758986.1"/>
    </source>
</evidence>
<dbReference type="Gene3D" id="3.20.20.140">
    <property type="entry name" value="Metal-dependent hydrolases"/>
    <property type="match status" value="1"/>
</dbReference>
<comment type="cofactor">
    <cofactor evidence="1">
        <name>Zn(2+)</name>
        <dbReference type="ChEBI" id="CHEBI:29105"/>
    </cofactor>
</comment>
<keyword evidence="3" id="KW-0378">Hydrolase</keyword>
<sequence length="632" mass="69025">MHIHWGIFSLALPWLVGASSTLFQGGTIIAFDPNTESLRVIRNGSILVENDRIQTVAESGAHISVSNDTEVVDITDKILAPGQISTHWHGWQTAFKTLGSNASLVEYFNRFGEFVAGGLFTPEDVYVGQLAGVLESLNAGVTTILDHAHHTWSNATAAAGLQASVDSGGRVFWAYGFHNITNLNPPFLVEEQLRNFRDLALNGSYKNSPVEIGVAYDSFGPNPNVEEVKAVIRTAEECNASVITSHCLQGPWGVDNSPEDLAALGILNHSIPIVLSHASFLSASGAQLLRSTNQYISITPESEMFYGYGDFSSHLIQDQASLGVDTHFAFSADMLTQTRIWLREARARLFAPVLERWQVPGPNPMSVNQAFLLSTRHGGLALRREDLGVLVEGAKADLVVWNAKDAPGMLGWNDPVAAVVLHAGVGDVEAVMVDGEWVKKGGRLVFEGYYDAFRERFLSSARRIQAKMLATPSVFPGVGEVFPLSGVLRPEVIRIFVRMRLERCVARTHDALPNIVDAVQKVRMIILRQPVRHVCSWCVMDVVAKVWASPAELHPALAGIKVFHLSSVCLEKNSSVLLGTNAASAFHLITVSVTIVGQTLWPFAVTPDLDFLGRPAALPPKKQQQQYQDDDQ</sequence>
<reference evidence="7" key="1">
    <citation type="submission" date="2023-06" db="EMBL/GenBank/DDBJ databases">
        <title>Genome-scale phylogeny and comparative genomics of the fungal order Sordariales.</title>
        <authorList>
            <consortium name="Lawrence Berkeley National Laboratory"/>
            <person name="Hensen N."/>
            <person name="Bonometti L."/>
            <person name="Westerberg I."/>
            <person name="Brannstrom I.O."/>
            <person name="Guillou S."/>
            <person name="Cros-Aarteil S."/>
            <person name="Calhoun S."/>
            <person name="Haridas S."/>
            <person name="Kuo A."/>
            <person name="Mondo S."/>
            <person name="Pangilinan J."/>
            <person name="Riley R."/>
            <person name="Labutti K."/>
            <person name="Andreopoulos B."/>
            <person name="Lipzen A."/>
            <person name="Chen C."/>
            <person name="Yanf M."/>
            <person name="Daum C."/>
            <person name="Ng V."/>
            <person name="Clum A."/>
            <person name="Steindorff A."/>
            <person name="Ohm R."/>
            <person name="Martin F."/>
            <person name="Silar P."/>
            <person name="Natvig D."/>
            <person name="Lalanne C."/>
            <person name="Gautier V."/>
            <person name="Ament-Velasquez S.L."/>
            <person name="Kruys A."/>
            <person name="Hutchinson M.I."/>
            <person name="Powell A.J."/>
            <person name="Barry K."/>
            <person name="Miller A.N."/>
            <person name="Grigoriev I.V."/>
            <person name="Debuchy R."/>
            <person name="Gladieux P."/>
            <person name="Thoren M.H."/>
            <person name="Johannesson H."/>
        </authorList>
    </citation>
    <scope>NUCLEOTIDE SEQUENCE</scope>
    <source>
        <strain evidence="7">PSN4</strain>
    </source>
</reference>
<proteinExistence type="predicted"/>
<comment type="caution">
    <text evidence="7">The sequence shown here is derived from an EMBL/GenBank/DDBJ whole genome shotgun (WGS) entry which is preliminary data.</text>
</comment>